<organism evidence="3 4">
    <name type="scientific">Austropuccinia psidii MF-1</name>
    <dbReference type="NCBI Taxonomy" id="1389203"/>
    <lineage>
        <taxon>Eukaryota</taxon>
        <taxon>Fungi</taxon>
        <taxon>Dikarya</taxon>
        <taxon>Basidiomycota</taxon>
        <taxon>Pucciniomycotina</taxon>
        <taxon>Pucciniomycetes</taxon>
        <taxon>Pucciniales</taxon>
        <taxon>Sphaerophragmiaceae</taxon>
        <taxon>Austropuccinia</taxon>
    </lineage>
</organism>
<evidence type="ECO:0000313" key="4">
    <source>
        <dbReference type="Proteomes" id="UP000765509"/>
    </source>
</evidence>
<feature type="domain" description="Retrovirus-related Pol polyprotein from transposon TNT 1-94-like beta-barrel" evidence="2">
    <location>
        <begin position="265"/>
        <end position="323"/>
    </location>
</feature>
<keyword evidence="4" id="KW-1185">Reference proteome</keyword>
<evidence type="ECO:0000256" key="1">
    <source>
        <dbReference type="SAM" id="MobiDB-lite"/>
    </source>
</evidence>
<name>A0A9Q3HTL2_9BASI</name>
<dbReference type="InterPro" id="IPR054722">
    <property type="entry name" value="PolX-like_BBD"/>
</dbReference>
<dbReference type="OrthoDB" id="2518701at2759"/>
<dbReference type="Proteomes" id="UP000765509">
    <property type="component" value="Unassembled WGS sequence"/>
</dbReference>
<feature type="compositionally biased region" description="Polar residues" evidence="1">
    <location>
        <begin position="202"/>
        <end position="211"/>
    </location>
</feature>
<evidence type="ECO:0000313" key="3">
    <source>
        <dbReference type="EMBL" id="MBW0516878.1"/>
    </source>
</evidence>
<accession>A0A9Q3HTL2</accession>
<feature type="region of interest" description="Disordered" evidence="1">
    <location>
        <begin position="202"/>
        <end position="221"/>
    </location>
</feature>
<dbReference type="EMBL" id="AVOT02025534">
    <property type="protein sequence ID" value="MBW0516878.1"/>
    <property type="molecule type" value="Genomic_DNA"/>
</dbReference>
<gene>
    <name evidence="3" type="ORF">O181_056593</name>
</gene>
<comment type="caution">
    <text evidence="3">The sequence shown here is derived from an EMBL/GenBank/DDBJ whole genome shotgun (WGS) entry which is preliminary data.</text>
</comment>
<reference evidence="3" key="1">
    <citation type="submission" date="2021-03" db="EMBL/GenBank/DDBJ databases">
        <title>Draft genome sequence of rust myrtle Austropuccinia psidii MF-1, a brazilian biotype.</title>
        <authorList>
            <person name="Quecine M.C."/>
            <person name="Pachon D.M.R."/>
            <person name="Bonatelli M.L."/>
            <person name="Correr F.H."/>
            <person name="Franceschini L.M."/>
            <person name="Leite T.F."/>
            <person name="Margarido G.R.A."/>
            <person name="Almeida C.A."/>
            <person name="Ferrarezi J.A."/>
            <person name="Labate C.A."/>
        </authorList>
    </citation>
    <scope>NUCLEOTIDE SEQUENCE</scope>
    <source>
        <strain evidence="3">MF-1</strain>
    </source>
</reference>
<protein>
    <recommendedName>
        <fullName evidence="2">Retrovirus-related Pol polyprotein from transposon TNT 1-94-like beta-barrel domain-containing protein</fullName>
    </recommendedName>
</protein>
<proteinExistence type="predicted"/>
<dbReference type="AlphaFoldDB" id="A0A9Q3HTL2"/>
<dbReference type="Pfam" id="PF22936">
    <property type="entry name" value="Pol_BBD"/>
    <property type="match status" value="1"/>
</dbReference>
<sequence length="325" mass="36451">MANNTETDHKQPLPILMENNFTEWRRRTIETCASAADNKIIDANIETCNIITNSVDSCTFSEIVVGDEEMENAYLLWSKIANRFASSTFNSQARIWSRLSKITSNRNLQSFISELRQSLTQIKTFGIKVGIKTLALAILTKIPDDFNSLIEKVTLNTKTQGSPNAILNLVHDAAVKEEALKSSIKTNIDSKMAPNRETFKSNTIQNCSNGRHNPLASHPPERCWQLHPKKRPERYQRDKKTNYTFAQALLTIERTLIQGDVLNVVLDTGASDRMFNDKSFFLSLNKMKDSTISTGCDSSSLTAIGKGTVKLIDQNGVCWTLKNSL</sequence>
<evidence type="ECO:0000259" key="2">
    <source>
        <dbReference type="Pfam" id="PF22936"/>
    </source>
</evidence>